<accession>A0A6J4HFS8</accession>
<dbReference type="GO" id="GO:0016491">
    <property type="term" value="F:oxidoreductase activity"/>
    <property type="evidence" value="ECO:0007669"/>
    <property type="project" value="UniProtKB-KW"/>
</dbReference>
<name>A0A6J4HFS8_9ACTN</name>
<evidence type="ECO:0000256" key="1">
    <source>
        <dbReference type="SAM" id="MobiDB-lite"/>
    </source>
</evidence>
<feature type="non-terminal residue" evidence="2">
    <location>
        <position position="1"/>
    </location>
</feature>
<feature type="compositionally biased region" description="Basic residues" evidence="1">
    <location>
        <begin position="202"/>
        <end position="217"/>
    </location>
</feature>
<feature type="compositionally biased region" description="Low complexity" evidence="1">
    <location>
        <begin position="189"/>
        <end position="198"/>
    </location>
</feature>
<sequence length="275" mass="30914">ERDPERRRDRRLLGAGADRAGRRAGHGVQPQRRPLRPLAGQHHAGARRLLRRPGGAVPGRGPDHRLHRRHHDPLPLRADAGRPRLLRLRRGDPAGAADRRRGARDRVRRARRRRHRRGHPRPAEHRPGRRAGRAGQHPGDRRAAVHRLPAGLRGHQCAADHRRGRRHGPRAHRTRPGQPLDAAGTVPGALPHRPAADAARPRCVRARQLRRGRRAAARRPDRRGQPGHRHRAAGARPDAAPHRSRAARPARRRARHARGFAQRRPRGTDGRGPPM</sequence>
<organism evidence="2">
    <name type="scientific">uncultured Blastococcus sp</name>
    <dbReference type="NCBI Taxonomy" id="217144"/>
    <lineage>
        <taxon>Bacteria</taxon>
        <taxon>Bacillati</taxon>
        <taxon>Actinomycetota</taxon>
        <taxon>Actinomycetes</taxon>
        <taxon>Geodermatophilales</taxon>
        <taxon>Geodermatophilaceae</taxon>
        <taxon>Blastococcus</taxon>
        <taxon>environmental samples</taxon>
    </lineage>
</organism>
<dbReference type="EC" id="1.6.5.3" evidence="2"/>
<keyword evidence="2" id="KW-0560">Oxidoreductase</keyword>
<protein>
    <submittedName>
        <fullName evidence="2">NADH-ubiquinone oxidoreductase chain J</fullName>
        <ecNumber evidence="2">1.6.5.3</ecNumber>
    </submittedName>
</protein>
<gene>
    <name evidence="2" type="ORF">AVDCRST_MAG57-628</name>
</gene>
<feature type="compositionally biased region" description="Basic and acidic residues" evidence="1">
    <location>
        <begin position="89"/>
        <end position="100"/>
    </location>
</feature>
<feature type="compositionally biased region" description="Basic residues" evidence="1">
    <location>
        <begin position="162"/>
        <end position="175"/>
    </location>
</feature>
<feature type="region of interest" description="Disordered" evidence="1">
    <location>
        <begin position="1"/>
        <end position="275"/>
    </location>
</feature>
<keyword evidence="2" id="KW-0830">Ubiquinone</keyword>
<dbReference type="EMBL" id="CADCTI010000059">
    <property type="protein sequence ID" value="CAA9222022.1"/>
    <property type="molecule type" value="Genomic_DNA"/>
</dbReference>
<feature type="compositionally biased region" description="Basic residues" evidence="1">
    <location>
        <begin position="242"/>
        <end position="265"/>
    </location>
</feature>
<reference evidence="2" key="1">
    <citation type="submission" date="2020-02" db="EMBL/GenBank/DDBJ databases">
        <authorList>
            <person name="Meier V. D."/>
        </authorList>
    </citation>
    <scope>NUCLEOTIDE SEQUENCE</scope>
    <source>
        <strain evidence="2">AVDCRST_MAG57</strain>
    </source>
</reference>
<proteinExistence type="predicted"/>
<dbReference type="AlphaFoldDB" id="A0A6J4HFS8"/>
<evidence type="ECO:0000313" key="2">
    <source>
        <dbReference type="EMBL" id="CAA9222022.1"/>
    </source>
</evidence>
<feature type="non-terminal residue" evidence="2">
    <location>
        <position position="275"/>
    </location>
</feature>
<feature type="compositionally biased region" description="Basic residues" evidence="1">
    <location>
        <begin position="101"/>
        <end position="120"/>
    </location>
</feature>